<feature type="transmembrane region" description="Helical" evidence="9">
    <location>
        <begin position="77"/>
        <end position="95"/>
    </location>
</feature>
<comment type="similarity">
    <text evidence="2 9">Belongs to the branched chain amino acid transporter family.</text>
</comment>
<feature type="transmembrane region" description="Helical" evidence="9">
    <location>
        <begin position="406"/>
        <end position="424"/>
    </location>
</feature>
<feature type="transmembrane region" description="Helical" evidence="9">
    <location>
        <begin position="338"/>
        <end position="356"/>
    </location>
</feature>
<keyword evidence="4" id="KW-1003">Cell membrane</keyword>
<feature type="transmembrane region" description="Helical" evidence="9">
    <location>
        <begin position="233"/>
        <end position="256"/>
    </location>
</feature>
<feature type="transmembrane region" description="Helical" evidence="9">
    <location>
        <begin position="368"/>
        <end position="386"/>
    </location>
</feature>
<feature type="transmembrane region" description="Helical" evidence="9">
    <location>
        <begin position="313"/>
        <end position="332"/>
    </location>
</feature>
<evidence type="ECO:0000256" key="3">
    <source>
        <dbReference type="ARBA" id="ARBA00022448"/>
    </source>
</evidence>
<dbReference type="Proteomes" id="UP000254060">
    <property type="component" value="Unassembled WGS sequence"/>
</dbReference>
<dbReference type="PANTHER" id="PTHR30588:SF0">
    <property type="entry name" value="BRANCHED-CHAIN AMINO ACID PERMEASE BRNQ"/>
    <property type="match status" value="1"/>
</dbReference>
<keyword evidence="7 9" id="KW-1133">Transmembrane helix</keyword>
<dbReference type="InterPro" id="IPR004685">
    <property type="entry name" value="Brnchd-chn_aa_trnsp_Livcs"/>
</dbReference>
<feature type="transmembrane region" description="Helical" evidence="9">
    <location>
        <begin position="115"/>
        <end position="135"/>
    </location>
</feature>
<gene>
    <name evidence="10" type="primary">brnQ</name>
    <name evidence="10" type="ORF">NCTC13163_00970</name>
</gene>
<dbReference type="GO" id="GO:0015190">
    <property type="term" value="F:L-leucine transmembrane transporter activity"/>
    <property type="evidence" value="ECO:0007669"/>
    <property type="project" value="TreeGrafter"/>
</dbReference>
<feature type="transmembrane region" description="Helical" evidence="9">
    <location>
        <begin position="37"/>
        <end position="57"/>
    </location>
</feature>
<dbReference type="GO" id="GO:0015188">
    <property type="term" value="F:L-isoleucine transmembrane transporter activity"/>
    <property type="evidence" value="ECO:0007669"/>
    <property type="project" value="TreeGrafter"/>
</dbReference>
<evidence type="ECO:0000313" key="10">
    <source>
        <dbReference type="EMBL" id="STO07619.1"/>
    </source>
</evidence>
<dbReference type="EMBL" id="UGGP01000001">
    <property type="protein sequence ID" value="STO07619.1"/>
    <property type="molecule type" value="Genomic_DNA"/>
</dbReference>
<evidence type="ECO:0000256" key="7">
    <source>
        <dbReference type="ARBA" id="ARBA00022989"/>
    </source>
</evidence>
<evidence type="ECO:0000256" key="9">
    <source>
        <dbReference type="RuleBase" id="RU362122"/>
    </source>
</evidence>
<keyword evidence="8 9" id="KW-0472">Membrane</keyword>
<keyword evidence="3 9" id="KW-0813">Transport</keyword>
<evidence type="ECO:0000256" key="4">
    <source>
        <dbReference type="ARBA" id="ARBA00022475"/>
    </source>
</evidence>
<dbReference type="STRING" id="1397694.GCA_000702585_01483"/>
<name>A0A377FS38_9BACL</name>
<evidence type="ECO:0000256" key="8">
    <source>
        <dbReference type="ARBA" id="ARBA00023136"/>
    </source>
</evidence>
<dbReference type="GO" id="GO:0005304">
    <property type="term" value="F:L-valine transmembrane transporter activity"/>
    <property type="evidence" value="ECO:0007669"/>
    <property type="project" value="TreeGrafter"/>
</dbReference>
<dbReference type="RefSeq" id="WP_024372273.1">
    <property type="nucleotide sequence ID" value="NZ_UGGP01000001.1"/>
</dbReference>
<organism evidence="10 11">
    <name type="scientific">Exiguobacterium aurantiacum</name>
    <dbReference type="NCBI Taxonomy" id="33987"/>
    <lineage>
        <taxon>Bacteria</taxon>
        <taxon>Bacillati</taxon>
        <taxon>Bacillota</taxon>
        <taxon>Bacilli</taxon>
        <taxon>Bacillales</taxon>
        <taxon>Bacillales Family XII. Incertae Sedis</taxon>
        <taxon>Exiguobacterium</taxon>
    </lineage>
</organism>
<dbReference type="Pfam" id="PF05525">
    <property type="entry name" value="Branch_AA_trans"/>
    <property type="match status" value="1"/>
</dbReference>
<dbReference type="GO" id="GO:0015818">
    <property type="term" value="P:isoleucine transport"/>
    <property type="evidence" value="ECO:0007669"/>
    <property type="project" value="TreeGrafter"/>
</dbReference>
<evidence type="ECO:0000256" key="5">
    <source>
        <dbReference type="ARBA" id="ARBA00022692"/>
    </source>
</evidence>
<feature type="transmembrane region" description="Helical" evidence="9">
    <location>
        <begin position="276"/>
        <end position="301"/>
    </location>
</feature>
<feature type="transmembrane region" description="Helical" evidence="9">
    <location>
        <begin position="7"/>
        <end position="25"/>
    </location>
</feature>
<evidence type="ECO:0000256" key="1">
    <source>
        <dbReference type="ARBA" id="ARBA00004651"/>
    </source>
</evidence>
<proteinExistence type="inferred from homology"/>
<dbReference type="GO" id="GO:0005886">
    <property type="term" value="C:plasma membrane"/>
    <property type="evidence" value="ECO:0007669"/>
    <property type="project" value="UniProtKB-SubCell"/>
</dbReference>
<evidence type="ECO:0000256" key="2">
    <source>
        <dbReference type="ARBA" id="ARBA00008540"/>
    </source>
</evidence>
<dbReference type="GO" id="GO:0015820">
    <property type="term" value="P:L-leucine transport"/>
    <property type="evidence" value="ECO:0007669"/>
    <property type="project" value="TreeGrafter"/>
</dbReference>
<comment type="function">
    <text evidence="9">Component of the transport system for branched-chain amino acids.</text>
</comment>
<dbReference type="PANTHER" id="PTHR30588">
    <property type="entry name" value="BRANCHED-CHAIN AMINO ACID TRANSPORT SYSTEM 2 CARRIER PROTEIN"/>
    <property type="match status" value="1"/>
</dbReference>
<feature type="transmembrane region" description="Helical" evidence="9">
    <location>
        <begin position="193"/>
        <end position="212"/>
    </location>
</feature>
<feature type="transmembrane region" description="Helical" evidence="9">
    <location>
        <begin position="147"/>
        <end position="166"/>
    </location>
</feature>
<evidence type="ECO:0000256" key="6">
    <source>
        <dbReference type="ARBA" id="ARBA00022970"/>
    </source>
</evidence>
<comment type="subcellular location">
    <subcellularLocation>
        <location evidence="1 9">Cell membrane</location>
        <topology evidence="1 9">Multi-pass membrane protein</topology>
    </subcellularLocation>
</comment>
<keyword evidence="5 9" id="KW-0812">Transmembrane</keyword>
<keyword evidence="6 9" id="KW-0029">Amino-acid transport</keyword>
<dbReference type="AlphaFoldDB" id="A0A377FS38"/>
<accession>A0A377FS38</accession>
<dbReference type="NCBIfam" id="TIGR00796">
    <property type="entry name" value="livcs"/>
    <property type="match status" value="1"/>
</dbReference>
<evidence type="ECO:0000313" key="11">
    <source>
        <dbReference type="Proteomes" id="UP000254060"/>
    </source>
</evidence>
<sequence length="439" mass="46445">MKKSTLFPLAFTIFALFFGAGNLLFPPMLGAMAGENLVPAMVGFVITGVGLPLLALFAVARVGGGSDQIARYIPKRLALLLTGLMYVAIGPFFGIPRTAAVTYEMGLVPFLSAPSTLTLALSSTVFFGLTFFLTLRAQKLIEIIGRIITPILLLLLAAIGITNLVAPLGTPSAPAAGYETWIGALGEGFKQGYLTMDVFGALVFGAIVLVTLKANGMTDQKEASSLLRTSGMLAVTCLMLVYISLGSIGANMTGVTGATDGATLLQTFAGSSYGQIGMLALGAAVFLACLTTAVGLISEFSRFISNTFESLKYHQVVIATTLFGYLISLVGLGTLIQIAVPLLTLLYPVMIALVLVSITERIQRNPHVAMKATVYTALVFSLFETTHGLQPSAATAWITNLPMAEIGLAWAVPTLIVYVITLFLPKRQSREQLVQSRIS</sequence>
<protein>
    <recommendedName>
        <fullName evidence="9">Branched-chain amino acid transport system carrier protein</fullName>
    </recommendedName>
</protein>
<dbReference type="OrthoDB" id="9783920at2"/>
<reference evidence="10 11" key="1">
    <citation type="submission" date="2018-06" db="EMBL/GenBank/DDBJ databases">
        <authorList>
            <consortium name="Pathogen Informatics"/>
            <person name="Doyle S."/>
        </authorList>
    </citation>
    <scope>NUCLEOTIDE SEQUENCE [LARGE SCALE GENOMIC DNA]</scope>
    <source>
        <strain evidence="10 11">NCTC13163</strain>
    </source>
</reference>